<comment type="caution">
    <text evidence="1">The sequence shown here is derived from an EMBL/GenBank/DDBJ whole genome shotgun (WGS) entry which is preliminary data.</text>
</comment>
<gene>
    <name evidence="1" type="ORF">LCGC14_2658590</name>
</gene>
<name>A0A0F9C317_9ZZZZ</name>
<proteinExistence type="predicted"/>
<feature type="non-terminal residue" evidence="1">
    <location>
        <position position="100"/>
    </location>
</feature>
<dbReference type="AlphaFoldDB" id="A0A0F9C317"/>
<accession>A0A0F9C317</accession>
<sequence>MATGIAIVQVTVNNVNLAIVPNSAAYTEGIGEQTTRSQSAGGGSTESVFFDNAETKLSMVKFELFVTAENIELARTFKTNQNRNVITLAGNGGFTRTFNN</sequence>
<reference evidence="1" key="1">
    <citation type="journal article" date="2015" name="Nature">
        <title>Complex archaea that bridge the gap between prokaryotes and eukaryotes.</title>
        <authorList>
            <person name="Spang A."/>
            <person name="Saw J.H."/>
            <person name="Jorgensen S.L."/>
            <person name="Zaremba-Niedzwiedzka K."/>
            <person name="Martijn J."/>
            <person name="Lind A.E."/>
            <person name="van Eijk R."/>
            <person name="Schleper C."/>
            <person name="Guy L."/>
            <person name="Ettema T.J."/>
        </authorList>
    </citation>
    <scope>NUCLEOTIDE SEQUENCE</scope>
</reference>
<evidence type="ECO:0000313" key="1">
    <source>
        <dbReference type="EMBL" id="KKK96854.1"/>
    </source>
</evidence>
<organism evidence="1">
    <name type="scientific">marine sediment metagenome</name>
    <dbReference type="NCBI Taxonomy" id="412755"/>
    <lineage>
        <taxon>unclassified sequences</taxon>
        <taxon>metagenomes</taxon>
        <taxon>ecological metagenomes</taxon>
    </lineage>
</organism>
<dbReference type="EMBL" id="LAZR01046301">
    <property type="protein sequence ID" value="KKK96854.1"/>
    <property type="molecule type" value="Genomic_DNA"/>
</dbReference>
<protein>
    <submittedName>
        <fullName evidence="1">Uncharacterized protein</fullName>
    </submittedName>
</protein>